<dbReference type="AlphaFoldDB" id="A0A932ZVA9"/>
<keyword evidence="2 3" id="KW-0456">Lyase</keyword>
<dbReference type="InterPro" id="IPR002220">
    <property type="entry name" value="DapA-like"/>
</dbReference>
<dbReference type="PIRSF" id="PIRSF001365">
    <property type="entry name" value="DHDPS"/>
    <property type="match status" value="1"/>
</dbReference>
<dbReference type="Gene3D" id="3.20.20.70">
    <property type="entry name" value="Aldolase class I"/>
    <property type="match status" value="1"/>
</dbReference>
<dbReference type="PANTHER" id="PTHR12128:SF66">
    <property type="entry name" value="4-HYDROXY-2-OXOGLUTARATE ALDOLASE, MITOCHONDRIAL"/>
    <property type="match status" value="1"/>
</dbReference>
<reference evidence="4" key="1">
    <citation type="submission" date="2020-07" db="EMBL/GenBank/DDBJ databases">
        <title>Huge and variable diversity of episymbiotic CPR bacteria and DPANN archaea in groundwater ecosystems.</title>
        <authorList>
            <person name="He C.Y."/>
            <person name="Keren R."/>
            <person name="Whittaker M."/>
            <person name="Farag I.F."/>
            <person name="Doudna J."/>
            <person name="Cate J.H.D."/>
            <person name="Banfield J.F."/>
        </authorList>
    </citation>
    <scope>NUCLEOTIDE SEQUENCE</scope>
    <source>
        <strain evidence="4">NC_groundwater_1370_Ag_S-0.2um_69_93</strain>
    </source>
</reference>
<dbReference type="InterPro" id="IPR013785">
    <property type="entry name" value="Aldolase_TIM"/>
</dbReference>
<evidence type="ECO:0000313" key="4">
    <source>
        <dbReference type="EMBL" id="MBI4252195.1"/>
    </source>
</evidence>
<name>A0A932ZVA9_UNCTE</name>
<dbReference type="Proteomes" id="UP000752292">
    <property type="component" value="Unassembled WGS sequence"/>
</dbReference>
<evidence type="ECO:0000256" key="3">
    <source>
        <dbReference type="PIRNR" id="PIRNR001365"/>
    </source>
</evidence>
<dbReference type="SMART" id="SM01130">
    <property type="entry name" value="DHDPS"/>
    <property type="match status" value="1"/>
</dbReference>
<evidence type="ECO:0000256" key="2">
    <source>
        <dbReference type="ARBA" id="ARBA00023239"/>
    </source>
</evidence>
<dbReference type="PANTHER" id="PTHR12128">
    <property type="entry name" value="DIHYDRODIPICOLINATE SYNTHASE"/>
    <property type="match status" value="1"/>
</dbReference>
<dbReference type="EMBL" id="JACQRX010000306">
    <property type="protein sequence ID" value="MBI4252195.1"/>
    <property type="molecule type" value="Genomic_DNA"/>
</dbReference>
<sequence length="329" mass="36139">MKYRKHEAKEYAREALRGIWDSLGTPFTPEGEVDEAGIRRNMDHIIEDLRVDGNYCSGNVAEFWSLSTGERKRAHEVYLEAAAGRIPMMAGVHDQSAGSAVEMARHAQEVGYDFVIILTPFIAARSDAAVLEYMTYVAGRVDIGIVIFNSPGACHPIGPDLARRLAALPNVCGMKQTDWNPHATALLEEAVGDRIVISVAEEALWLHNMTQLGHRWLITYTPHTYQVAGWLPVKEYTGLALAGDLKRATEVSASLAPLRAANSRWIMGPWGQGRMPVAALKRWEELIGMAAGPVRPPVLPLSREEEEGLRADLKRAGLLARAEAISAAK</sequence>
<evidence type="ECO:0000256" key="1">
    <source>
        <dbReference type="ARBA" id="ARBA00007592"/>
    </source>
</evidence>
<protein>
    <submittedName>
        <fullName evidence="4">Dihydrodipicolinate synthase family protein</fullName>
    </submittedName>
</protein>
<gene>
    <name evidence="4" type="ORF">HY618_07015</name>
</gene>
<dbReference type="GO" id="GO:0008840">
    <property type="term" value="F:4-hydroxy-tetrahydrodipicolinate synthase activity"/>
    <property type="evidence" value="ECO:0007669"/>
    <property type="project" value="TreeGrafter"/>
</dbReference>
<comment type="caution">
    <text evidence="4">The sequence shown here is derived from an EMBL/GenBank/DDBJ whole genome shotgun (WGS) entry which is preliminary data.</text>
</comment>
<dbReference type="SUPFAM" id="SSF51569">
    <property type="entry name" value="Aldolase"/>
    <property type="match status" value="1"/>
</dbReference>
<accession>A0A932ZVA9</accession>
<dbReference type="CDD" id="cd00408">
    <property type="entry name" value="DHDPS-like"/>
    <property type="match status" value="1"/>
</dbReference>
<dbReference type="Pfam" id="PF00701">
    <property type="entry name" value="DHDPS"/>
    <property type="match status" value="1"/>
</dbReference>
<organism evidence="4 5">
    <name type="scientific">Tectimicrobiota bacterium</name>
    <dbReference type="NCBI Taxonomy" id="2528274"/>
    <lineage>
        <taxon>Bacteria</taxon>
        <taxon>Pseudomonadati</taxon>
        <taxon>Nitrospinota/Tectimicrobiota group</taxon>
        <taxon>Candidatus Tectimicrobiota</taxon>
    </lineage>
</organism>
<proteinExistence type="inferred from homology"/>
<evidence type="ECO:0000313" key="5">
    <source>
        <dbReference type="Proteomes" id="UP000752292"/>
    </source>
</evidence>
<comment type="similarity">
    <text evidence="1 3">Belongs to the DapA family.</text>
</comment>